<feature type="transmembrane region" description="Helical" evidence="8">
    <location>
        <begin position="77"/>
        <end position="95"/>
    </location>
</feature>
<protein>
    <submittedName>
        <fullName evidence="9">AI-2E family transporter</fullName>
    </submittedName>
</protein>
<feature type="transmembrane region" description="Helical" evidence="8">
    <location>
        <begin position="225"/>
        <end position="244"/>
    </location>
</feature>
<evidence type="ECO:0000256" key="8">
    <source>
        <dbReference type="SAM" id="Phobius"/>
    </source>
</evidence>
<feature type="transmembrane region" description="Helical" evidence="8">
    <location>
        <begin position="101"/>
        <end position="123"/>
    </location>
</feature>
<evidence type="ECO:0000256" key="3">
    <source>
        <dbReference type="ARBA" id="ARBA00022448"/>
    </source>
</evidence>
<comment type="caution">
    <text evidence="9">The sequence shown here is derived from an EMBL/GenBank/DDBJ whole genome shotgun (WGS) entry which is preliminary data.</text>
</comment>
<dbReference type="GO" id="GO:0005886">
    <property type="term" value="C:plasma membrane"/>
    <property type="evidence" value="ECO:0007669"/>
    <property type="project" value="UniProtKB-SubCell"/>
</dbReference>
<dbReference type="Pfam" id="PF01594">
    <property type="entry name" value="AI-2E_transport"/>
    <property type="match status" value="1"/>
</dbReference>
<evidence type="ECO:0000256" key="6">
    <source>
        <dbReference type="ARBA" id="ARBA00022989"/>
    </source>
</evidence>
<keyword evidence="4" id="KW-1003">Cell membrane</keyword>
<name>A0A9W6W2P9_9ACTN</name>
<feature type="transmembrane region" description="Helical" evidence="8">
    <location>
        <begin position="308"/>
        <end position="334"/>
    </location>
</feature>
<keyword evidence="10" id="KW-1185">Reference proteome</keyword>
<evidence type="ECO:0000256" key="2">
    <source>
        <dbReference type="ARBA" id="ARBA00009773"/>
    </source>
</evidence>
<comment type="subcellular location">
    <subcellularLocation>
        <location evidence="1">Cell membrane</location>
        <topology evidence="1">Multi-pass membrane protein</topology>
    </subcellularLocation>
</comment>
<dbReference type="InterPro" id="IPR002549">
    <property type="entry name" value="AI-2E-like"/>
</dbReference>
<evidence type="ECO:0000256" key="4">
    <source>
        <dbReference type="ARBA" id="ARBA00022475"/>
    </source>
</evidence>
<keyword evidence="5 8" id="KW-0812">Transmembrane</keyword>
<evidence type="ECO:0000256" key="5">
    <source>
        <dbReference type="ARBA" id="ARBA00022692"/>
    </source>
</evidence>
<keyword evidence="6 8" id="KW-1133">Transmembrane helix</keyword>
<evidence type="ECO:0000256" key="7">
    <source>
        <dbReference type="ARBA" id="ARBA00023136"/>
    </source>
</evidence>
<dbReference type="AlphaFoldDB" id="A0A9W6W2P9"/>
<dbReference type="EMBL" id="BSTX01000001">
    <property type="protein sequence ID" value="GLZ77257.1"/>
    <property type="molecule type" value="Genomic_DNA"/>
</dbReference>
<dbReference type="Proteomes" id="UP001165079">
    <property type="component" value="Unassembled WGS sequence"/>
</dbReference>
<feature type="transmembrane region" description="Helical" evidence="8">
    <location>
        <begin position="130"/>
        <end position="152"/>
    </location>
</feature>
<feature type="transmembrane region" description="Helical" evidence="8">
    <location>
        <begin position="341"/>
        <end position="358"/>
    </location>
</feature>
<organism evidence="9 10">
    <name type="scientific">Actinorhabdospora filicis</name>
    <dbReference type="NCBI Taxonomy" id="1785913"/>
    <lineage>
        <taxon>Bacteria</taxon>
        <taxon>Bacillati</taxon>
        <taxon>Actinomycetota</taxon>
        <taxon>Actinomycetes</taxon>
        <taxon>Micromonosporales</taxon>
        <taxon>Micromonosporaceae</taxon>
        <taxon>Actinorhabdospora</taxon>
    </lineage>
</organism>
<sequence length="432" mass="45760">MTVSRFKRAAERARKAWTALRDNPYVEQIERARRRNEDEPLAIAAAPAPVPDVEAAPVAAATEAELVPRGMRVAGAWAWRIIAVSIVVVGVLYLADMLAAVVIPVLISLLLSAILQPFASLLVRWKFPRSLATFLVLVAGLAAVAGILTGVIQEFVDGVPNLVDSVEKGIGQIQDWAEKGPMHLSDKQINDFFAEVDTQVATWIKENQSNAASTAVDTAGVTFSVAFHTLTGMLLVLFTTFFFMRDGARIWSFLTAALPGETRTTVRDAGHASWRTLVSFVRATILVAFIDAVGIGIGLVLLDIPLAIPLAALVFLTAFVPIIGATVSGAVAVLVALVSHGWVTSLIVLGLVIVVMQLESHVLQPLLLGRAVSVHPLAVILAIGAGVVLAGVIGALIAVPLVAMANTAVKHLARSRRVAPPETDPDPEPEAA</sequence>
<gene>
    <name evidence="9" type="ORF">Afil01_20640</name>
</gene>
<evidence type="ECO:0000256" key="1">
    <source>
        <dbReference type="ARBA" id="ARBA00004651"/>
    </source>
</evidence>
<dbReference type="PANTHER" id="PTHR21716">
    <property type="entry name" value="TRANSMEMBRANE PROTEIN"/>
    <property type="match status" value="1"/>
</dbReference>
<comment type="similarity">
    <text evidence="2">Belongs to the autoinducer-2 exporter (AI-2E) (TC 2.A.86) family.</text>
</comment>
<feature type="transmembrane region" description="Helical" evidence="8">
    <location>
        <begin position="378"/>
        <end position="407"/>
    </location>
</feature>
<dbReference type="GO" id="GO:0055085">
    <property type="term" value="P:transmembrane transport"/>
    <property type="evidence" value="ECO:0007669"/>
    <property type="project" value="TreeGrafter"/>
</dbReference>
<dbReference type="PANTHER" id="PTHR21716:SF53">
    <property type="entry name" value="PERMEASE PERM-RELATED"/>
    <property type="match status" value="1"/>
</dbReference>
<proteinExistence type="inferred from homology"/>
<accession>A0A9W6W2P9</accession>
<feature type="transmembrane region" description="Helical" evidence="8">
    <location>
        <begin position="280"/>
        <end position="302"/>
    </location>
</feature>
<evidence type="ECO:0000313" key="10">
    <source>
        <dbReference type="Proteomes" id="UP001165079"/>
    </source>
</evidence>
<keyword evidence="3" id="KW-0813">Transport</keyword>
<keyword evidence="7 8" id="KW-0472">Membrane</keyword>
<reference evidence="9" key="1">
    <citation type="submission" date="2023-03" db="EMBL/GenBank/DDBJ databases">
        <title>Actinorhabdospora filicis NBRC 111898.</title>
        <authorList>
            <person name="Ichikawa N."/>
            <person name="Sato H."/>
            <person name="Tonouchi N."/>
        </authorList>
    </citation>
    <scope>NUCLEOTIDE SEQUENCE</scope>
    <source>
        <strain evidence="9">NBRC 111898</strain>
    </source>
</reference>
<evidence type="ECO:0000313" key="9">
    <source>
        <dbReference type="EMBL" id="GLZ77257.1"/>
    </source>
</evidence>